<evidence type="ECO:0000256" key="1">
    <source>
        <dbReference type="SAM" id="MobiDB-lite"/>
    </source>
</evidence>
<evidence type="ECO:0000313" key="5">
    <source>
        <dbReference type="Proteomes" id="UP001180020"/>
    </source>
</evidence>
<evidence type="ECO:0000256" key="2">
    <source>
        <dbReference type="SAM" id="Phobius"/>
    </source>
</evidence>
<feature type="region of interest" description="Disordered" evidence="1">
    <location>
        <begin position="43"/>
        <end position="72"/>
    </location>
</feature>
<feature type="signal peptide" evidence="3">
    <location>
        <begin position="1"/>
        <end position="23"/>
    </location>
</feature>
<evidence type="ECO:0000313" key="4">
    <source>
        <dbReference type="EMBL" id="KAK1298599.1"/>
    </source>
</evidence>
<reference evidence="4" key="2">
    <citation type="submission" date="2023-06" db="EMBL/GenBank/DDBJ databases">
        <authorList>
            <person name="Ma L."/>
            <person name="Liu K.-W."/>
            <person name="Li Z."/>
            <person name="Hsiao Y.-Y."/>
            <person name="Qi Y."/>
            <person name="Fu T."/>
            <person name="Tang G."/>
            <person name="Zhang D."/>
            <person name="Sun W.-H."/>
            <person name="Liu D.-K."/>
            <person name="Li Y."/>
            <person name="Chen G.-Z."/>
            <person name="Liu X.-D."/>
            <person name="Liao X.-Y."/>
            <person name="Jiang Y.-T."/>
            <person name="Yu X."/>
            <person name="Hao Y."/>
            <person name="Huang J."/>
            <person name="Zhao X.-W."/>
            <person name="Ke S."/>
            <person name="Chen Y.-Y."/>
            <person name="Wu W.-L."/>
            <person name="Hsu J.-L."/>
            <person name="Lin Y.-F."/>
            <person name="Huang M.-D."/>
            <person name="Li C.-Y."/>
            <person name="Huang L."/>
            <person name="Wang Z.-W."/>
            <person name="Zhao X."/>
            <person name="Zhong W.-Y."/>
            <person name="Peng D.-H."/>
            <person name="Ahmad S."/>
            <person name="Lan S."/>
            <person name="Zhang J.-S."/>
            <person name="Tsai W.-C."/>
            <person name="Van De Peer Y."/>
            <person name="Liu Z.-J."/>
        </authorList>
    </citation>
    <scope>NUCLEOTIDE SEQUENCE</scope>
    <source>
        <strain evidence="4">CP</strain>
        <tissue evidence="4">Leaves</tissue>
    </source>
</reference>
<name>A0AAV9DCJ4_ACOCL</name>
<dbReference type="PANTHER" id="PTHR37702">
    <property type="entry name" value="PROLINE-RICH FAMILY PROTEIN"/>
    <property type="match status" value="1"/>
</dbReference>
<dbReference type="EMBL" id="JAUJYO010000014">
    <property type="protein sequence ID" value="KAK1298599.1"/>
    <property type="molecule type" value="Genomic_DNA"/>
</dbReference>
<gene>
    <name evidence="4" type="ORF">QJS10_CPB14g00248</name>
</gene>
<proteinExistence type="predicted"/>
<feature type="transmembrane region" description="Helical" evidence="2">
    <location>
        <begin position="121"/>
        <end position="141"/>
    </location>
</feature>
<keyword evidence="5" id="KW-1185">Reference proteome</keyword>
<keyword evidence="2" id="KW-0472">Membrane</keyword>
<dbReference type="PRINTS" id="PR01217">
    <property type="entry name" value="PRICHEXTENSN"/>
</dbReference>
<sequence>MATTSTHLVTTFLFMSIMAFTMADLPECPYPCLPPPAAVTNCPPPPPSLPSQPPPSPPTPSGGSGSYYFSPPPPLPQGYFPFNPPPPFVSFPAPPPPNPILPYFPFYFKTPPSPSAAMTTFVVPSVAYLAMLHFIMLCFLMS</sequence>
<dbReference type="PANTHER" id="PTHR37702:SF1">
    <property type="entry name" value="HYDROXYPROLINE-RICH GLYCOPROTEIN FAMILY PROTEIN"/>
    <property type="match status" value="1"/>
</dbReference>
<dbReference type="AlphaFoldDB" id="A0AAV9DCJ4"/>
<evidence type="ECO:0000256" key="3">
    <source>
        <dbReference type="SAM" id="SignalP"/>
    </source>
</evidence>
<dbReference type="Proteomes" id="UP001180020">
    <property type="component" value="Unassembled WGS sequence"/>
</dbReference>
<reference evidence="4" key="1">
    <citation type="journal article" date="2023" name="Nat. Commun.">
        <title>Diploid and tetraploid genomes of Acorus and the evolution of monocots.</title>
        <authorList>
            <person name="Ma L."/>
            <person name="Liu K.W."/>
            <person name="Li Z."/>
            <person name="Hsiao Y.Y."/>
            <person name="Qi Y."/>
            <person name="Fu T."/>
            <person name="Tang G.D."/>
            <person name="Zhang D."/>
            <person name="Sun W.H."/>
            <person name="Liu D.K."/>
            <person name="Li Y."/>
            <person name="Chen G.Z."/>
            <person name="Liu X.D."/>
            <person name="Liao X.Y."/>
            <person name="Jiang Y.T."/>
            <person name="Yu X."/>
            <person name="Hao Y."/>
            <person name="Huang J."/>
            <person name="Zhao X.W."/>
            <person name="Ke S."/>
            <person name="Chen Y.Y."/>
            <person name="Wu W.L."/>
            <person name="Hsu J.L."/>
            <person name="Lin Y.F."/>
            <person name="Huang M.D."/>
            <person name="Li C.Y."/>
            <person name="Huang L."/>
            <person name="Wang Z.W."/>
            <person name="Zhao X."/>
            <person name="Zhong W.Y."/>
            <person name="Peng D.H."/>
            <person name="Ahmad S."/>
            <person name="Lan S."/>
            <person name="Zhang J.S."/>
            <person name="Tsai W.C."/>
            <person name="Van de Peer Y."/>
            <person name="Liu Z.J."/>
        </authorList>
    </citation>
    <scope>NUCLEOTIDE SEQUENCE</scope>
    <source>
        <strain evidence="4">CP</strain>
    </source>
</reference>
<feature type="compositionally biased region" description="Pro residues" evidence="1">
    <location>
        <begin position="43"/>
        <end position="60"/>
    </location>
</feature>
<feature type="chain" id="PRO_5043417900" evidence="3">
    <location>
        <begin position="24"/>
        <end position="142"/>
    </location>
</feature>
<keyword evidence="2" id="KW-1133">Transmembrane helix</keyword>
<keyword evidence="3" id="KW-0732">Signal</keyword>
<accession>A0AAV9DCJ4</accession>
<comment type="caution">
    <text evidence="4">The sequence shown here is derived from an EMBL/GenBank/DDBJ whole genome shotgun (WGS) entry which is preliminary data.</text>
</comment>
<organism evidence="4 5">
    <name type="scientific">Acorus calamus</name>
    <name type="common">Sweet flag</name>
    <dbReference type="NCBI Taxonomy" id="4465"/>
    <lineage>
        <taxon>Eukaryota</taxon>
        <taxon>Viridiplantae</taxon>
        <taxon>Streptophyta</taxon>
        <taxon>Embryophyta</taxon>
        <taxon>Tracheophyta</taxon>
        <taxon>Spermatophyta</taxon>
        <taxon>Magnoliopsida</taxon>
        <taxon>Liliopsida</taxon>
        <taxon>Acoraceae</taxon>
        <taxon>Acorus</taxon>
    </lineage>
</organism>
<keyword evidence="2" id="KW-0812">Transmembrane</keyword>
<protein>
    <submittedName>
        <fullName evidence="4">Uncharacterized protein</fullName>
    </submittedName>
</protein>